<name>A0A4S4N180_9APHY</name>
<feature type="region of interest" description="Disordered" evidence="1">
    <location>
        <begin position="359"/>
        <end position="388"/>
    </location>
</feature>
<keyword evidence="2" id="KW-0812">Transmembrane</keyword>
<protein>
    <recommendedName>
        <fullName evidence="5">Mid2 domain-containing protein</fullName>
    </recommendedName>
</protein>
<keyword evidence="2" id="KW-1133">Transmembrane helix</keyword>
<feature type="region of interest" description="Disordered" evidence="1">
    <location>
        <begin position="267"/>
        <end position="347"/>
    </location>
</feature>
<sequence length="388" mass="40510">MVDSTGSTGGISPNLYNMTAGSSTGCLPSKPSSLASIQPNVTALTTCEPWGLTITGGTKPYQIVLSAQGSPVITNVTMGANDDVFTYIDRANPNNLLMANVVDATGQWGVSTNVVPTSGSANVECVGEVSSSKTQQQIQQQAIDQAAAAAAAARHRRNMRIVAIVLGVCIPILLILLALAFWWRRRRIRLTDHDRGVWDGQDVTARVWELPSSGGEMVQVIGGSGVSQGLLDHKRSISNPDPSAPDTPGSIPMRALSTAAYADYSPGWDGAASPGQSSSSASQSQPEATRTTGPSTLTARQRKALEAQGFTPSSSSTHLPPGALPPGMSGQRSPPRIMQPADTLDREVGPDIIIQHRDAGAGGVVQELPPPYRNRHSVVPPGALGQAT</sequence>
<keyword evidence="4" id="KW-1185">Reference proteome</keyword>
<organism evidence="3 4">
    <name type="scientific">Antrodiella citrinella</name>
    <dbReference type="NCBI Taxonomy" id="2447956"/>
    <lineage>
        <taxon>Eukaryota</taxon>
        <taxon>Fungi</taxon>
        <taxon>Dikarya</taxon>
        <taxon>Basidiomycota</taxon>
        <taxon>Agaricomycotina</taxon>
        <taxon>Agaricomycetes</taxon>
        <taxon>Polyporales</taxon>
        <taxon>Steccherinaceae</taxon>
        <taxon>Antrodiella</taxon>
    </lineage>
</organism>
<reference evidence="3 4" key="1">
    <citation type="submission" date="2019-02" db="EMBL/GenBank/DDBJ databases">
        <title>Genome sequencing of the rare red list fungi Antrodiella citrinella (Flaviporus citrinellus).</title>
        <authorList>
            <person name="Buettner E."/>
            <person name="Kellner H."/>
        </authorList>
    </citation>
    <scope>NUCLEOTIDE SEQUENCE [LARGE SCALE GENOMIC DNA]</scope>
    <source>
        <strain evidence="3 4">DSM 108506</strain>
    </source>
</reference>
<dbReference type="EMBL" id="SGPM01000017">
    <property type="protein sequence ID" value="THH32654.1"/>
    <property type="molecule type" value="Genomic_DNA"/>
</dbReference>
<evidence type="ECO:0000313" key="4">
    <source>
        <dbReference type="Proteomes" id="UP000308730"/>
    </source>
</evidence>
<accession>A0A4S4N180</accession>
<evidence type="ECO:0000256" key="1">
    <source>
        <dbReference type="SAM" id="MobiDB-lite"/>
    </source>
</evidence>
<dbReference type="OrthoDB" id="2527908at2759"/>
<evidence type="ECO:0000256" key="2">
    <source>
        <dbReference type="SAM" id="Phobius"/>
    </source>
</evidence>
<evidence type="ECO:0000313" key="3">
    <source>
        <dbReference type="EMBL" id="THH32654.1"/>
    </source>
</evidence>
<feature type="transmembrane region" description="Helical" evidence="2">
    <location>
        <begin position="161"/>
        <end position="183"/>
    </location>
</feature>
<keyword evidence="2" id="KW-0472">Membrane</keyword>
<gene>
    <name evidence="3" type="ORF">EUX98_g1511</name>
</gene>
<comment type="caution">
    <text evidence="3">The sequence shown here is derived from an EMBL/GenBank/DDBJ whole genome shotgun (WGS) entry which is preliminary data.</text>
</comment>
<dbReference type="AlphaFoldDB" id="A0A4S4N180"/>
<feature type="region of interest" description="Disordered" evidence="1">
    <location>
        <begin position="229"/>
        <end position="252"/>
    </location>
</feature>
<feature type="compositionally biased region" description="Polar residues" evidence="1">
    <location>
        <begin position="287"/>
        <end position="299"/>
    </location>
</feature>
<feature type="compositionally biased region" description="Low complexity" evidence="1">
    <location>
        <begin position="270"/>
        <end position="286"/>
    </location>
</feature>
<dbReference type="Proteomes" id="UP000308730">
    <property type="component" value="Unassembled WGS sequence"/>
</dbReference>
<proteinExistence type="predicted"/>
<evidence type="ECO:0008006" key="5">
    <source>
        <dbReference type="Google" id="ProtNLM"/>
    </source>
</evidence>